<comment type="caution">
    <text evidence="1">The sequence shown here is derived from an EMBL/GenBank/DDBJ whole genome shotgun (WGS) entry which is preliminary data.</text>
</comment>
<organism evidence="1 2">
    <name type="scientific">Botryotinia calthae</name>
    <dbReference type="NCBI Taxonomy" id="38488"/>
    <lineage>
        <taxon>Eukaryota</taxon>
        <taxon>Fungi</taxon>
        <taxon>Dikarya</taxon>
        <taxon>Ascomycota</taxon>
        <taxon>Pezizomycotina</taxon>
        <taxon>Leotiomycetes</taxon>
        <taxon>Helotiales</taxon>
        <taxon>Sclerotiniaceae</taxon>
        <taxon>Botryotinia</taxon>
    </lineage>
</organism>
<dbReference type="EMBL" id="PHWZ01000027">
    <property type="protein sequence ID" value="TEY82793.1"/>
    <property type="molecule type" value="Genomic_DNA"/>
</dbReference>
<keyword evidence="2" id="KW-1185">Reference proteome</keyword>
<protein>
    <submittedName>
        <fullName evidence="1">Uncharacterized protein</fullName>
    </submittedName>
</protein>
<dbReference type="Proteomes" id="UP000297299">
    <property type="component" value="Unassembled WGS sequence"/>
</dbReference>
<sequence length="106" mass="11948">MCIHGRSETDYRPLESYNYSVQRSNATMSFTGVPDDFLDNIIQYTFPESFKRLCNLSQLDLGYSDFNDHKFGDGKSGDEKVSGRNGNAIKIARDVTVRIAVVARCI</sequence>
<proteinExistence type="predicted"/>
<evidence type="ECO:0000313" key="1">
    <source>
        <dbReference type="EMBL" id="TEY82793.1"/>
    </source>
</evidence>
<name>A0A4Y8DG69_9HELO</name>
<evidence type="ECO:0000313" key="2">
    <source>
        <dbReference type="Proteomes" id="UP000297299"/>
    </source>
</evidence>
<dbReference type="AlphaFoldDB" id="A0A4Y8DG69"/>
<reference evidence="1 2" key="1">
    <citation type="submission" date="2017-11" db="EMBL/GenBank/DDBJ databases">
        <title>Comparative genomics of Botrytis spp.</title>
        <authorList>
            <person name="Valero-Jimenez C.A."/>
            <person name="Tapia P."/>
            <person name="Veloso J."/>
            <person name="Silva-Moreno E."/>
            <person name="Staats M."/>
            <person name="Valdes J.H."/>
            <person name="Van Kan J.A.L."/>
        </authorList>
    </citation>
    <scope>NUCLEOTIDE SEQUENCE [LARGE SCALE GENOMIC DNA]</scope>
    <source>
        <strain evidence="1 2">MUCL2830</strain>
    </source>
</reference>
<accession>A0A4Y8DG69</accession>
<gene>
    <name evidence="1" type="ORF">BOTCAL_0027g00310</name>
</gene>